<dbReference type="PROSITE" id="PS50889">
    <property type="entry name" value="S4"/>
    <property type="match status" value="1"/>
</dbReference>
<evidence type="ECO:0000259" key="9">
    <source>
        <dbReference type="Pfam" id="PF00900"/>
    </source>
</evidence>
<evidence type="ECO:0000256" key="4">
    <source>
        <dbReference type="ARBA" id="ARBA00022980"/>
    </source>
</evidence>
<dbReference type="Proteomes" id="UP000011625">
    <property type="component" value="Unassembled WGS sequence"/>
</dbReference>
<evidence type="ECO:0000256" key="6">
    <source>
        <dbReference type="ARBA" id="ARBA00035272"/>
    </source>
</evidence>
<dbReference type="InterPro" id="IPR041982">
    <property type="entry name" value="Ribosomal_eS4_KOW"/>
</dbReference>
<protein>
    <recommendedName>
        <fullName evidence="6 7">Small ribosomal subunit protein eS4</fullName>
    </recommendedName>
</protein>
<organism evidence="10 11">
    <name type="scientific">Halococcus salifodinae DSM 8989</name>
    <dbReference type="NCBI Taxonomy" id="1227456"/>
    <lineage>
        <taxon>Archaea</taxon>
        <taxon>Methanobacteriati</taxon>
        <taxon>Methanobacteriota</taxon>
        <taxon>Stenosarchaea group</taxon>
        <taxon>Halobacteria</taxon>
        <taxon>Halobacteriales</taxon>
        <taxon>Halococcaceae</taxon>
        <taxon>Halococcus</taxon>
    </lineage>
</organism>
<dbReference type="PATRIC" id="fig|1227456.3.peg.3602"/>
<evidence type="ECO:0000313" key="10">
    <source>
        <dbReference type="EMBL" id="EMA49127.1"/>
    </source>
</evidence>
<dbReference type="InterPro" id="IPR036986">
    <property type="entry name" value="S4_RNA-bd_sf"/>
</dbReference>
<comment type="caution">
    <text evidence="10">The sequence shown here is derived from an EMBL/GenBank/DDBJ whole genome shotgun (WGS) entry which is preliminary data.</text>
</comment>
<keyword evidence="3 7" id="KW-0694">RNA-binding</keyword>
<dbReference type="InterPro" id="IPR014722">
    <property type="entry name" value="Rib_uL2_dom2"/>
</dbReference>
<dbReference type="GO" id="GO:0022627">
    <property type="term" value="C:cytosolic small ribosomal subunit"/>
    <property type="evidence" value="ECO:0007669"/>
    <property type="project" value="TreeGrafter"/>
</dbReference>
<keyword evidence="11" id="KW-1185">Reference proteome</keyword>
<keyword evidence="4 7" id="KW-0689">Ribosomal protein</keyword>
<dbReference type="AlphaFoldDB" id="M0MTS2"/>
<evidence type="ECO:0000256" key="2">
    <source>
        <dbReference type="ARBA" id="ARBA00022730"/>
    </source>
</evidence>
<dbReference type="SUPFAM" id="SSF55174">
    <property type="entry name" value="Alpha-L RNA-binding motif"/>
    <property type="match status" value="1"/>
</dbReference>
<evidence type="ECO:0000256" key="5">
    <source>
        <dbReference type="ARBA" id="ARBA00023274"/>
    </source>
</evidence>
<evidence type="ECO:0000256" key="3">
    <source>
        <dbReference type="ARBA" id="ARBA00022884"/>
    </source>
</evidence>
<dbReference type="GO" id="GO:0019843">
    <property type="term" value="F:rRNA binding"/>
    <property type="evidence" value="ECO:0007669"/>
    <property type="project" value="UniProtKB-KW"/>
</dbReference>
<dbReference type="CDD" id="cd06087">
    <property type="entry name" value="KOW_RPS4"/>
    <property type="match status" value="1"/>
</dbReference>
<feature type="domain" description="Small ribosomal subunit protein eS4 central region" evidence="9">
    <location>
        <begin position="82"/>
        <end position="150"/>
    </location>
</feature>
<name>M0MTS2_9EURY</name>
<feature type="region of interest" description="Disordered" evidence="8">
    <location>
        <begin position="219"/>
        <end position="264"/>
    </location>
</feature>
<dbReference type="PIRSF" id="PIRSF002116">
    <property type="entry name" value="Ribosomal_S4"/>
    <property type="match status" value="1"/>
</dbReference>
<dbReference type="NCBIfam" id="NF003312">
    <property type="entry name" value="PRK04313.1"/>
    <property type="match status" value="1"/>
</dbReference>
<sequence>MPNSWPVERKTETFTVKAGAGPHGESGVPLLVVLRDVLGYVDSRKEARYALNQGSVLVNGDTLDDEERPIGMFDILEFVERNEHYRVFPDEGGRLALTTIDADDADSKLGKIEGKQQVPGGATQLALHDGRTLEIDDASEYAGSDSIVVDEDDEILAHFPYEEGALVTAVEGRHAGEIGEIDDIQVTPGSSSNNVTITQDDGGFETVAEYVVVIDENFVDEDDDDTVTAAGEDTDATDDPTEDADDGAEAEDDGTDADDGGDDE</sequence>
<dbReference type="Gene3D" id="3.10.290.10">
    <property type="entry name" value="RNA-binding S4 domain"/>
    <property type="match status" value="1"/>
</dbReference>
<dbReference type="GO" id="GO:0006412">
    <property type="term" value="P:translation"/>
    <property type="evidence" value="ECO:0007669"/>
    <property type="project" value="UniProtKB-UniRule"/>
</dbReference>
<reference evidence="10 11" key="1">
    <citation type="journal article" date="2014" name="PLoS Genet.">
        <title>Phylogenetically driven sequencing of extremely halophilic archaea reveals strategies for static and dynamic osmo-response.</title>
        <authorList>
            <person name="Becker E.A."/>
            <person name="Seitzer P.M."/>
            <person name="Tritt A."/>
            <person name="Larsen D."/>
            <person name="Krusor M."/>
            <person name="Yao A.I."/>
            <person name="Wu D."/>
            <person name="Madern D."/>
            <person name="Eisen J.A."/>
            <person name="Darling A.E."/>
            <person name="Facciotti M.T."/>
        </authorList>
    </citation>
    <scope>NUCLEOTIDE SEQUENCE [LARGE SCALE GENOMIC DNA]</scope>
    <source>
        <strain evidence="10 11">DSM 8989</strain>
    </source>
</reference>
<dbReference type="InterPro" id="IPR013845">
    <property type="entry name" value="Ribosomal_eS4_central_region"/>
</dbReference>
<dbReference type="CDD" id="cd00165">
    <property type="entry name" value="S4"/>
    <property type="match status" value="1"/>
</dbReference>
<keyword evidence="2" id="KW-0699">rRNA-binding</keyword>
<dbReference type="PANTHER" id="PTHR11581">
    <property type="entry name" value="30S/40S RIBOSOMAL PROTEIN S4"/>
    <property type="match status" value="1"/>
</dbReference>
<dbReference type="InterPro" id="IPR038237">
    <property type="entry name" value="Ribosomal_eS4_central_sf"/>
</dbReference>
<keyword evidence="5 7" id="KW-0687">Ribonucleoprotein</keyword>
<dbReference type="InterPro" id="IPR000876">
    <property type="entry name" value="Ribosomal_eS4"/>
</dbReference>
<dbReference type="STRING" id="1227456.C450_17718"/>
<gene>
    <name evidence="7" type="primary">rps4e</name>
    <name evidence="10" type="ORF">C450_17718</name>
</gene>
<dbReference type="HAMAP" id="MF_00485">
    <property type="entry name" value="Ribosomal_eS4"/>
    <property type="match status" value="1"/>
</dbReference>
<dbReference type="EMBL" id="AOME01000079">
    <property type="protein sequence ID" value="EMA49127.1"/>
    <property type="molecule type" value="Genomic_DNA"/>
</dbReference>
<dbReference type="Gene3D" id="2.40.50.740">
    <property type="match status" value="1"/>
</dbReference>
<dbReference type="PANTHER" id="PTHR11581:SF0">
    <property type="entry name" value="SMALL RIBOSOMAL SUBUNIT PROTEIN ES4"/>
    <property type="match status" value="1"/>
</dbReference>
<accession>M0MTS2</accession>
<dbReference type="Gene3D" id="2.30.30.30">
    <property type="match status" value="1"/>
</dbReference>
<evidence type="ECO:0000256" key="7">
    <source>
        <dbReference type="HAMAP-Rule" id="MF_00485"/>
    </source>
</evidence>
<dbReference type="GO" id="GO:0003735">
    <property type="term" value="F:structural constituent of ribosome"/>
    <property type="evidence" value="ECO:0007669"/>
    <property type="project" value="InterPro"/>
</dbReference>
<evidence type="ECO:0000313" key="11">
    <source>
        <dbReference type="Proteomes" id="UP000011625"/>
    </source>
</evidence>
<proteinExistence type="inferred from homology"/>
<comment type="similarity">
    <text evidence="1 7">Belongs to the eukaryotic ribosomal protein eS4 family.</text>
</comment>
<dbReference type="Pfam" id="PF00900">
    <property type="entry name" value="Ribosomal_S4e"/>
    <property type="match status" value="1"/>
</dbReference>
<evidence type="ECO:0000256" key="8">
    <source>
        <dbReference type="SAM" id="MobiDB-lite"/>
    </source>
</evidence>
<evidence type="ECO:0000256" key="1">
    <source>
        <dbReference type="ARBA" id="ARBA00007500"/>
    </source>
</evidence>